<dbReference type="GO" id="GO:0005737">
    <property type="term" value="C:cytoplasm"/>
    <property type="evidence" value="ECO:0007669"/>
    <property type="project" value="UniProtKB-SubCell"/>
</dbReference>
<feature type="coiled-coil region" evidence="10">
    <location>
        <begin position="91"/>
        <end position="118"/>
    </location>
</feature>
<dbReference type="Gene3D" id="3.40.50.300">
    <property type="entry name" value="P-loop containing nucleotide triphosphate hydrolases"/>
    <property type="match status" value="1"/>
</dbReference>
<evidence type="ECO:0000256" key="7">
    <source>
        <dbReference type="ARBA" id="ARBA00023170"/>
    </source>
</evidence>
<dbReference type="SMART" id="SM00963">
    <property type="entry name" value="SRP54_N"/>
    <property type="match status" value="1"/>
</dbReference>
<evidence type="ECO:0000256" key="2">
    <source>
        <dbReference type="ARBA" id="ARBA00022490"/>
    </source>
</evidence>
<dbReference type="HAMAP" id="MF_00920">
    <property type="entry name" value="FtsY"/>
    <property type="match status" value="1"/>
</dbReference>
<evidence type="ECO:0000256" key="8">
    <source>
        <dbReference type="ARBA" id="ARBA00048027"/>
    </source>
</evidence>
<dbReference type="EMBL" id="NCUD01000002">
    <property type="protein sequence ID" value="ORO45205.1"/>
    <property type="molecule type" value="Genomic_DNA"/>
</dbReference>
<dbReference type="InterPro" id="IPR003593">
    <property type="entry name" value="AAA+_ATPase"/>
</dbReference>
<dbReference type="NCBIfam" id="TIGR00064">
    <property type="entry name" value="ftsY"/>
    <property type="match status" value="1"/>
</dbReference>
<accession>A0A1X1GEH8</accession>
<comment type="function">
    <text evidence="9">Involved in targeting and insertion of nascent membrane proteins into the cytoplasmic membrane. Acts as a receptor for the complex formed by the signal recognition particle (SRP) and the ribosome-nascent chain (RNC).</text>
</comment>
<dbReference type="InterPro" id="IPR013822">
    <property type="entry name" value="Signal_recog_particl_SRP54_hlx"/>
</dbReference>
<dbReference type="FunFam" id="1.20.120.140:FF:000002">
    <property type="entry name" value="Signal recognition particle receptor FtsY"/>
    <property type="match status" value="1"/>
</dbReference>
<evidence type="ECO:0000256" key="6">
    <source>
        <dbReference type="ARBA" id="ARBA00023136"/>
    </source>
</evidence>
<dbReference type="FunFam" id="3.40.50.300:FF:000053">
    <property type="entry name" value="Signal recognition particle receptor FtsY"/>
    <property type="match status" value="1"/>
</dbReference>
<protein>
    <recommendedName>
        <fullName evidence="9">Signal recognition particle receptor FtsY</fullName>
        <shortName evidence="9">SRP receptor</shortName>
        <ecNumber evidence="9">3.6.5.4</ecNumber>
    </recommendedName>
</protein>
<dbReference type="RefSeq" id="WP_084850884.1">
    <property type="nucleotide sequence ID" value="NZ_NCUD01000002.1"/>
</dbReference>
<dbReference type="EC" id="3.6.5.4" evidence="9"/>
<feature type="domain" description="SRP54-type proteins GTP-binding" evidence="12">
    <location>
        <begin position="403"/>
        <end position="416"/>
    </location>
</feature>
<dbReference type="SMART" id="SM00382">
    <property type="entry name" value="AAA"/>
    <property type="match status" value="1"/>
</dbReference>
<keyword evidence="5 9" id="KW-0342">GTP-binding</keyword>
<dbReference type="InterPro" id="IPR004390">
    <property type="entry name" value="SR_rcpt_FtsY"/>
</dbReference>
<dbReference type="SUPFAM" id="SSF52540">
    <property type="entry name" value="P-loop containing nucleoside triphosphate hydrolases"/>
    <property type="match status" value="1"/>
</dbReference>
<dbReference type="InterPro" id="IPR000897">
    <property type="entry name" value="SRP54_GTPase_dom"/>
</dbReference>
<evidence type="ECO:0000259" key="12">
    <source>
        <dbReference type="PROSITE" id="PS00300"/>
    </source>
</evidence>
<keyword evidence="4 9" id="KW-0378">Hydrolase</keyword>
<dbReference type="Pfam" id="PF02881">
    <property type="entry name" value="SRP54_N"/>
    <property type="match status" value="1"/>
</dbReference>
<dbReference type="InterPro" id="IPR036225">
    <property type="entry name" value="SRP/SRP_N"/>
</dbReference>
<organism evidence="13 14">
    <name type="scientific">Streptococcus oralis subsp. tigurinus</name>
    <dbReference type="NCBI Taxonomy" id="1077464"/>
    <lineage>
        <taxon>Bacteria</taxon>
        <taxon>Bacillati</taxon>
        <taxon>Bacillota</taxon>
        <taxon>Bacilli</taxon>
        <taxon>Lactobacillales</taxon>
        <taxon>Streptococcaceae</taxon>
        <taxon>Streptococcus</taxon>
    </lineage>
</organism>
<comment type="catalytic activity">
    <reaction evidence="8 9">
        <text>GTP + H2O = GDP + phosphate + H(+)</text>
        <dbReference type="Rhea" id="RHEA:19669"/>
        <dbReference type="ChEBI" id="CHEBI:15377"/>
        <dbReference type="ChEBI" id="CHEBI:15378"/>
        <dbReference type="ChEBI" id="CHEBI:37565"/>
        <dbReference type="ChEBI" id="CHEBI:43474"/>
        <dbReference type="ChEBI" id="CHEBI:58189"/>
        <dbReference type="EC" id="3.6.5.4"/>
    </reaction>
</comment>
<keyword evidence="10" id="KW-0175">Coiled coil</keyword>
<dbReference type="AlphaFoldDB" id="A0A1X1GEH8"/>
<evidence type="ECO:0000313" key="13">
    <source>
        <dbReference type="EMBL" id="ORO45205.1"/>
    </source>
</evidence>
<name>A0A1X1GEH8_STROR</name>
<dbReference type="PANTHER" id="PTHR43134">
    <property type="entry name" value="SIGNAL RECOGNITION PARTICLE RECEPTOR SUBUNIT ALPHA"/>
    <property type="match status" value="1"/>
</dbReference>
<dbReference type="Gene3D" id="1.20.120.140">
    <property type="entry name" value="Signal recognition particle SRP54, nucleotide-binding domain"/>
    <property type="match status" value="1"/>
</dbReference>
<dbReference type="GO" id="GO:0005047">
    <property type="term" value="F:signal recognition particle binding"/>
    <property type="evidence" value="ECO:0007669"/>
    <property type="project" value="TreeGrafter"/>
</dbReference>
<evidence type="ECO:0000256" key="4">
    <source>
        <dbReference type="ARBA" id="ARBA00022801"/>
    </source>
</evidence>
<dbReference type="SUPFAM" id="SSF47364">
    <property type="entry name" value="Domain of the SRP/SRP receptor G-proteins"/>
    <property type="match status" value="1"/>
</dbReference>
<keyword evidence="3 9" id="KW-0547">Nucleotide-binding</keyword>
<comment type="caution">
    <text evidence="13">The sequence shown here is derived from an EMBL/GenBank/DDBJ whole genome shotgun (WGS) entry which is preliminary data.</text>
</comment>
<keyword evidence="6 9" id="KW-0472">Membrane</keyword>
<dbReference type="Proteomes" id="UP000193633">
    <property type="component" value="Unassembled WGS sequence"/>
</dbReference>
<dbReference type="GO" id="GO:0003924">
    <property type="term" value="F:GTPase activity"/>
    <property type="evidence" value="ECO:0007669"/>
    <property type="project" value="UniProtKB-UniRule"/>
</dbReference>
<evidence type="ECO:0000256" key="10">
    <source>
        <dbReference type="SAM" id="Coils"/>
    </source>
</evidence>
<comment type="subunit">
    <text evidence="9">Part of the signal recognition particle protein translocation system, which is composed of SRP and FtsY.</text>
</comment>
<feature type="binding site" evidence="9">
    <location>
        <begin position="318"/>
        <end position="322"/>
    </location>
    <ligand>
        <name>GTP</name>
        <dbReference type="ChEBI" id="CHEBI:37565"/>
    </ligand>
</feature>
<dbReference type="GO" id="GO:0005886">
    <property type="term" value="C:plasma membrane"/>
    <property type="evidence" value="ECO:0007669"/>
    <property type="project" value="UniProtKB-SubCell"/>
</dbReference>
<proteinExistence type="inferred from homology"/>
<gene>
    <name evidence="9" type="primary">ftsY</name>
    <name evidence="13" type="ORF">B7728_00045</name>
</gene>
<sequence length="433" mass="48547">MGLFDRLFGKKEEPKIEDIVKEALENLDLSEEVEENQTSVEETSQEETTREKVEETPAQEETPQILTEEVIEPEAVEETAQEELELESDELEQFQEPEEILEEENQETEEELASEVVEEELPQVEETVQEKYDRSLKKTRTGFGARLNAFFANFRSVDEEFFEELEELLIMSDVGVQVASNLTEELRYEAKLENAKKPDALRRVIIEKLVELYEKDGNYDEQIHFQDGLTVMLFVGVNGVGKTTSIGKLAHRYKQAGKKVMLVAADTFRVGAVAQLAEWGRRVDVPVVTGPEKADPASVVFDGMERAVAEGIDILMIDTAGRLQNKDNLMAELEKIGRIIKRVVPEAPHETFLALDASTGQNALVQAKEFSKITPLTGIVLTKIDGTARGGVVLAIREELNIPVKLIGFGEKIDDIGEFNSENFMKGLLEGLI</sequence>
<evidence type="ECO:0000256" key="5">
    <source>
        <dbReference type="ARBA" id="ARBA00023134"/>
    </source>
</evidence>
<dbReference type="PANTHER" id="PTHR43134:SF1">
    <property type="entry name" value="SIGNAL RECOGNITION PARTICLE RECEPTOR SUBUNIT ALPHA"/>
    <property type="match status" value="1"/>
</dbReference>
<dbReference type="GO" id="GO:0006614">
    <property type="term" value="P:SRP-dependent cotranslational protein targeting to membrane"/>
    <property type="evidence" value="ECO:0007669"/>
    <property type="project" value="InterPro"/>
</dbReference>
<dbReference type="GO" id="GO:0005525">
    <property type="term" value="F:GTP binding"/>
    <property type="evidence" value="ECO:0007669"/>
    <property type="project" value="UniProtKB-UniRule"/>
</dbReference>
<comment type="similarity">
    <text evidence="9">Belongs to the GTP-binding SRP family. FtsY subfamily.</text>
</comment>
<feature type="region of interest" description="Disordered" evidence="11">
    <location>
        <begin position="27"/>
        <end position="65"/>
    </location>
</feature>
<comment type="subcellular location">
    <subcellularLocation>
        <location evidence="9">Cell membrane</location>
        <topology evidence="9">Peripheral membrane protein</topology>
        <orientation evidence="9">Cytoplasmic side</orientation>
    </subcellularLocation>
    <subcellularLocation>
        <location evidence="9">Cytoplasm</location>
    </subcellularLocation>
</comment>
<feature type="binding site" evidence="9">
    <location>
        <begin position="382"/>
        <end position="385"/>
    </location>
    <ligand>
        <name>GTP</name>
        <dbReference type="ChEBI" id="CHEBI:37565"/>
    </ligand>
</feature>
<evidence type="ECO:0000313" key="14">
    <source>
        <dbReference type="Proteomes" id="UP000193633"/>
    </source>
</evidence>
<evidence type="ECO:0000256" key="1">
    <source>
        <dbReference type="ARBA" id="ARBA00022475"/>
    </source>
</evidence>
<feature type="binding site" evidence="9">
    <location>
        <begin position="236"/>
        <end position="243"/>
    </location>
    <ligand>
        <name>GTP</name>
        <dbReference type="ChEBI" id="CHEBI:37565"/>
    </ligand>
</feature>
<keyword evidence="7 9" id="KW-0675">Receptor</keyword>
<dbReference type="PROSITE" id="PS00300">
    <property type="entry name" value="SRP54"/>
    <property type="match status" value="1"/>
</dbReference>
<evidence type="ECO:0000256" key="3">
    <source>
        <dbReference type="ARBA" id="ARBA00022741"/>
    </source>
</evidence>
<dbReference type="CDD" id="cd17874">
    <property type="entry name" value="FtsY"/>
    <property type="match status" value="1"/>
</dbReference>
<dbReference type="SMART" id="SM00962">
    <property type="entry name" value="SRP54"/>
    <property type="match status" value="1"/>
</dbReference>
<reference evidence="13 14" key="1">
    <citation type="journal article" date="2016" name="Eur. J. Clin. Microbiol. Infect. Dis.">
        <title>Whole genome sequencing as a tool for phylogenetic analysis of clinical strains of Mitis group streptococci.</title>
        <authorList>
            <person name="Rasmussen L.H."/>
            <person name="Dargis R."/>
            <person name="Hojholt K."/>
            <person name="Christensen J.J."/>
            <person name="Skovgaard O."/>
            <person name="Justesen U.S."/>
            <person name="Rosenvinge F.S."/>
            <person name="Moser C."/>
            <person name="Lukjancenko O."/>
            <person name="Rasmussen S."/>
            <person name="Nielsen X.C."/>
        </authorList>
    </citation>
    <scope>NUCLEOTIDE SEQUENCE [LARGE SCALE GENOMIC DNA]</scope>
    <source>
        <strain evidence="13 14">OD_339823_10</strain>
    </source>
</reference>
<evidence type="ECO:0000256" key="11">
    <source>
        <dbReference type="SAM" id="MobiDB-lite"/>
    </source>
</evidence>
<keyword evidence="1 9" id="KW-1003">Cell membrane</keyword>
<dbReference type="InterPro" id="IPR042101">
    <property type="entry name" value="SRP54_N_sf"/>
</dbReference>
<dbReference type="Pfam" id="PF00448">
    <property type="entry name" value="SRP54"/>
    <property type="match status" value="1"/>
</dbReference>
<dbReference type="InterPro" id="IPR027417">
    <property type="entry name" value="P-loop_NTPase"/>
</dbReference>
<keyword evidence="2 9" id="KW-0963">Cytoplasm</keyword>
<evidence type="ECO:0000256" key="9">
    <source>
        <dbReference type="HAMAP-Rule" id="MF_00920"/>
    </source>
</evidence>